<keyword evidence="1" id="KW-0539">Nucleus</keyword>
<gene>
    <name evidence="3" type="ORF">OFLC_LOCUS4597</name>
</gene>
<keyword evidence="1" id="KW-0464">Manganese</keyword>
<dbReference type="GO" id="GO:0046872">
    <property type="term" value="F:metal ion binding"/>
    <property type="evidence" value="ECO:0007669"/>
    <property type="project" value="UniProtKB-KW"/>
</dbReference>
<keyword evidence="1" id="KW-0540">Nuclease</keyword>
<dbReference type="InterPro" id="IPR033315">
    <property type="entry name" value="Fan1-like"/>
</dbReference>
<proteinExistence type="inferred from homology"/>
<evidence type="ECO:0000259" key="2">
    <source>
        <dbReference type="Pfam" id="PF21170"/>
    </source>
</evidence>
<protein>
    <recommendedName>
        <fullName evidence="1">Fanconi-associated nuclease</fullName>
        <ecNumber evidence="1">3.1.4.1</ecNumber>
    </recommendedName>
</protein>
<dbReference type="GO" id="GO:0008409">
    <property type="term" value="F:5'-3' exonuclease activity"/>
    <property type="evidence" value="ECO:0007669"/>
    <property type="project" value="TreeGrafter"/>
</dbReference>
<keyword evidence="1" id="KW-0234">DNA repair</keyword>
<sequence length="427" mass="49271">MQVFCSGGQYGEVQFWGEHLHLNFIALSDESKQLLIRLFLRKRKWLIADKLSYVNISSSLKPLFEELLQAKFIDSSCSSQFGIEEAVHLLHASSLKAVAKHFRLDFNKGKIELCRSLLKFATQKNVFGITMEKRVLHKIKEELGSCFRLRKDIMDIFLAIFTIYSPMDMSTSLLFDQPSINLSSQLLFVLLQLGIDKLRFPAPHNPHMINIYTDAEKLFRYVKAKELEAEIADLTQRGKWNEVIECAKKARTEFQDAYAMQWQFYESLNGHLRRFTDLHVYARCISHGVEALERVRDYEEAVAWLEYMLHAIEFKLILANARDAHLKDKDKAMKAVIAGLEDPVLGDKDRLSLQDRGRKLCSGWKGPLEEVHPEKINIKGSVVGKNLGEARINRFLVERNGVSYECSVEDVALDYYLREKGFKEGLR</sequence>
<accession>A0A3P7UYU1</accession>
<keyword evidence="1" id="KW-0378">Hydrolase</keyword>
<dbReference type="GO" id="GO:0004528">
    <property type="term" value="F:phosphodiesterase I activity"/>
    <property type="evidence" value="ECO:0007669"/>
    <property type="project" value="UniProtKB-EC"/>
</dbReference>
<dbReference type="PANTHER" id="PTHR15749:SF4">
    <property type="entry name" value="FANCONI-ASSOCIATED NUCLEASE 1"/>
    <property type="match status" value="1"/>
</dbReference>
<dbReference type="AlphaFoldDB" id="A0A3P7UYU1"/>
<comment type="function">
    <text evidence="1">Nuclease required for the repair of DNA interstrand cross-links (ICL). Acts as a 5'-3' exonuclease that anchors at a cut end of DNA and cleaves DNA successively at every third nucleotide, allowing to excise an ICL from one strand through flanking incisions.</text>
</comment>
<evidence type="ECO:0000313" key="3">
    <source>
        <dbReference type="EMBL" id="VDO40451.1"/>
    </source>
</evidence>
<dbReference type="GO" id="GO:0005634">
    <property type="term" value="C:nucleus"/>
    <property type="evidence" value="ECO:0007669"/>
    <property type="project" value="UniProtKB-SubCell"/>
</dbReference>
<dbReference type="PANTHER" id="PTHR15749">
    <property type="entry name" value="FANCONI-ASSOCIATED NUCLEASE 1"/>
    <property type="match status" value="1"/>
</dbReference>
<comment type="catalytic activity">
    <reaction evidence="1">
        <text>Hydrolytically removes 5'-nucleotides successively from the 3'-hydroxy termini of 3'-hydroxy-terminated oligonucleotides.</text>
        <dbReference type="EC" id="3.1.4.1"/>
    </reaction>
</comment>
<feature type="domain" description="Fanconi-associated nuclease 1-like TPR" evidence="2">
    <location>
        <begin position="218"/>
        <end position="360"/>
    </location>
</feature>
<dbReference type="GO" id="GO:0036297">
    <property type="term" value="P:interstrand cross-link repair"/>
    <property type="evidence" value="ECO:0007669"/>
    <property type="project" value="InterPro"/>
</dbReference>
<keyword evidence="1" id="KW-0479">Metal-binding</keyword>
<reference evidence="3 4" key="1">
    <citation type="submission" date="2018-11" db="EMBL/GenBank/DDBJ databases">
        <authorList>
            <consortium name="Pathogen Informatics"/>
        </authorList>
    </citation>
    <scope>NUCLEOTIDE SEQUENCE [LARGE SCALE GENOMIC DNA]</scope>
</reference>
<comment type="cofactor">
    <cofactor evidence="1">
        <name>Mg(2+)</name>
        <dbReference type="ChEBI" id="CHEBI:18420"/>
    </cofactor>
    <cofactor evidence="1">
        <name>Mn(2+)</name>
        <dbReference type="ChEBI" id="CHEBI:29035"/>
    </cofactor>
</comment>
<keyword evidence="1" id="KW-0460">Magnesium</keyword>
<evidence type="ECO:0000256" key="1">
    <source>
        <dbReference type="RuleBase" id="RU365033"/>
    </source>
</evidence>
<keyword evidence="4" id="KW-1185">Reference proteome</keyword>
<dbReference type="InterPro" id="IPR049126">
    <property type="entry name" value="FAN1-like_TPR"/>
</dbReference>
<organism evidence="3 4">
    <name type="scientific">Onchocerca flexuosa</name>
    <dbReference type="NCBI Taxonomy" id="387005"/>
    <lineage>
        <taxon>Eukaryota</taxon>
        <taxon>Metazoa</taxon>
        <taxon>Ecdysozoa</taxon>
        <taxon>Nematoda</taxon>
        <taxon>Chromadorea</taxon>
        <taxon>Rhabditida</taxon>
        <taxon>Spirurina</taxon>
        <taxon>Spiruromorpha</taxon>
        <taxon>Filarioidea</taxon>
        <taxon>Onchocercidae</taxon>
        <taxon>Onchocerca</taxon>
    </lineage>
</organism>
<dbReference type="EMBL" id="UZAJ01003563">
    <property type="protein sequence ID" value="VDO40451.1"/>
    <property type="molecule type" value="Genomic_DNA"/>
</dbReference>
<dbReference type="Pfam" id="PF21170">
    <property type="entry name" value="FAN1_TPR"/>
    <property type="match status" value="1"/>
</dbReference>
<name>A0A3P7UYU1_9BILA</name>
<comment type="subcellular location">
    <subcellularLocation>
        <location evidence="1">Nucleus</location>
    </subcellularLocation>
</comment>
<dbReference type="EC" id="3.1.4.1" evidence="1"/>
<dbReference type="GO" id="GO:0070336">
    <property type="term" value="F:flap-structured DNA binding"/>
    <property type="evidence" value="ECO:0007669"/>
    <property type="project" value="TreeGrafter"/>
</dbReference>
<comment type="similarity">
    <text evidence="1">Belongs to the FAN1 family.</text>
</comment>
<keyword evidence="1" id="KW-0227">DNA damage</keyword>
<dbReference type="GO" id="GO:0017108">
    <property type="term" value="F:5'-flap endonuclease activity"/>
    <property type="evidence" value="ECO:0007669"/>
    <property type="project" value="TreeGrafter"/>
</dbReference>
<dbReference type="Proteomes" id="UP000267606">
    <property type="component" value="Unassembled WGS sequence"/>
</dbReference>
<evidence type="ECO:0000313" key="4">
    <source>
        <dbReference type="Proteomes" id="UP000267606"/>
    </source>
</evidence>